<dbReference type="Proteomes" id="UP000177625">
    <property type="component" value="Unassembled WGS sequence"/>
</dbReference>
<evidence type="ECO:0000313" key="3">
    <source>
        <dbReference type="Proteomes" id="UP000177625"/>
    </source>
</evidence>
<keyword evidence="3" id="KW-1185">Reference proteome</keyword>
<proteinExistence type="predicted"/>
<organism evidence="2 3">
    <name type="scientific">Rhynchosporium secalis</name>
    <name type="common">Barley scald fungus</name>
    <dbReference type="NCBI Taxonomy" id="38038"/>
    <lineage>
        <taxon>Eukaryota</taxon>
        <taxon>Fungi</taxon>
        <taxon>Dikarya</taxon>
        <taxon>Ascomycota</taxon>
        <taxon>Pezizomycotina</taxon>
        <taxon>Leotiomycetes</taxon>
        <taxon>Helotiales</taxon>
        <taxon>Ploettnerulaceae</taxon>
        <taxon>Rhynchosporium</taxon>
    </lineage>
</organism>
<evidence type="ECO:0000313" key="2">
    <source>
        <dbReference type="EMBL" id="CZT46579.1"/>
    </source>
</evidence>
<feature type="region of interest" description="Disordered" evidence="1">
    <location>
        <begin position="1"/>
        <end position="20"/>
    </location>
</feature>
<name>A0A1E1MBV9_RHYSE</name>
<dbReference type="AlphaFoldDB" id="A0A1E1MBV9"/>
<protein>
    <submittedName>
        <fullName evidence="2">Uncharacterized protein</fullName>
    </submittedName>
</protein>
<evidence type="ECO:0000256" key="1">
    <source>
        <dbReference type="SAM" id="MobiDB-lite"/>
    </source>
</evidence>
<accession>A0A1E1MBV9</accession>
<reference evidence="3" key="1">
    <citation type="submission" date="2016-03" db="EMBL/GenBank/DDBJ databases">
        <authorList>
            <person name="Guldener U."/>
        </authorList>
    </citation>
    <scope>NUCLEOTIDE SEQUENCE [LARGE SCALE GENOMIC DNA]</scope>
</reference>
<sequence>MTTPKHSGLLNRRQMNGGLRWQMPMFASAEAFKKKKKKKKKMKAKEGGR</sequence>
<gene>
    <name evidence="2" type="ORF">RSE6_07026</name>
</gene>
<dbReference type="EMBL" id="FJVC01000255">
    <property type="protein sequence ID" value="CZT46579.1"/>
    <property type="molecule type" value="Genomic_DNA"/>
</dbReference>